<evidence type="ECO:0000259" key="3">
    <source>
        <dbReference type="PROSITE" id="PS50137"/>
    </source>
</evidence>
<dbReference type="GO" id="GO:0003723">
    <property type="term" value="F:RNA binding"/>
    <property type="evidence" value="ECO:0007669"/>
    <property type="project" value="UniProtKB-UniRule"/>
</dbReference>
<evidence type="ECO:0000313" key="5">
    <source>
        <dbReference type="Proteomes" id="UP000092445"/>
    </source>
</evidence>
<reference evidence="5" key="1">
    <citation type="submission" date="2014-03" db="EMBL/GenBank/DDBJ databases">
        <authorList>
            <person name="Aksoy S."/>
            <person name="Warren W."/>
            <person name="Wilson R.K."/>
        </authorList>
    </citation>
    <scope>NUCLEOTIDE SEQUENCE [LARGE SCALE GENOMIC DNA]</scope>
    <source>
        <strain evidence="5">IAEA</strain>
    </source>
</reference>
<keyword evidence="1" id="KW-0694">RNA-binding</keyword>
<dbReference type="Proteomes" id="UP000092445">
    <property type="component" value="Unassembled WGS sequence"/>
</dbReference>
<dbReference type="Gene3D" id="3.30.160.20">
    <property type="match status" value="2"/>
</dbReference>
<evidence type="ECO:0000313" key="4">
    <source>
        <dbReference type="EnsemblMetazoa" id="GPAI000201-PA"/>
    </source>
</evidence>
<dbReference type="InterPro" id="IPR014720">
    <property type="entry name" value="dsRBD_dom"/>
</dbReference>
<evidence type="ECO:0000256" key="2">
    <source>
        <dbReference type="SAM" id="MobiDB-lite"/>
    </source>
</evidence>
<dbReference type="VEuPathDB" id="VectorBase:GPAI000201"/>
<dbReference type="EnsemblMetazoa" id="GPAI000201-RA">
    <property type="protein sequence ID" value="GPAI000201-PA"/>
    <property type="gene ID" value="GPAI000201"/>
</dbReference>
<proteinExistence type="predicted"/>
<name>A0A1A9Z0E2_GLOPL</name>
<protein>
    <recommendedName>
        <fullName evidence="3">DRBM domain-containing protein</fullName>
    </recommendedName>
</protein>
<dbReference type="AlphaFoldDB" id="A0A1A9Z0E2"/>
<sequence>MGDVKSIFDEWCGKHNLNPIASTRCIGFNRRKRFLCQLSVSEYPYRALGNFKVREDAERNAFRDIMNYLVRSDKFPADAVPIESEGNDDSAPSEIVVGLKVLHASDKGEGLLKTRNECEILRSKESKRAYKEPGKKKVVAATTNVDINGNWTIENATSKLHHFMQVNRITADHKYTLTGPEHVKQLYSKGIMDEFASSGKQEKDPQQRLQPSAKKYETVFPKKHSKLVGPWQMEKEQQN</sequence>
<accession>A0A1A9Z0E2</accession>
<dbReference type="PROSITE" id="PS50137">
    <property type="entry name" value="DS_RBD"/>
    <property type="match status" value="1"/>
</dbReference>
<keyword evidence="5" id="KW-1185">Reference proteome</keyword>
<feature type="domain" description="DRBM" evidence="3">
    <location>
        <begin position="27"/>
        <end position="71"/>
    </location>
</feature>
<dbReference type="STRING" id="7398.A0A1A9Z0E2"/>
<dbReference type="GO" id="GO:0010468">
    <property type="term" value="P:regulation of gene expression"/>
    <property type="evidence" value="ECO:0007669"/>
    <property type="project" value="UniProtKB-ARBA"/>
</dbReference>
<feature type="region of interest" description="Disordered" evidence="2">
    <location>
        <begin position="197"/>
        <end position="217"/>
    </location>
</feature>
<dbReference type="SUPFAM" id="SSF54768">
    <property type="entry name" value="dsRNA-binding domain-like"/>
    <property type="match status" value="2"/>
</dbReference>
<organism evidence="4 5">
    <name type="scientific">Glossina pallidipes</name>
    <name type="common">Tsetse fly</name>
    <dbReference type="NCBI Taxonomy" id="7398"/>
    <lineage>
        <taxon>Eukaryota</taxon>
        <taxon>Metazoa</taxon>
        <taxon>Ecdysozoa</taxon>
        <taxon>Arthropoda</taxon>
        <taxon>Hexapoda</taxon>
        <taxon>Insecta</taxon>
        <taxon>Pterygota</taxon>
        <taxon>Neoptera</taxon>
        <taxon>Endopterygota</taxon>
        <taxon>Diptera</taxon>
        <taxon>Brachycera</taxon>
        <taxon>Muscomorpha</taxon>
        <taxon>Hippoboscoidea</taxon>
        <taxon>Glossinidae</taxon>
        <taxon>Glossina</taxon>
    </lineage>
</organism>
<reference evidence="4" key="2">
    <citation type="submission" date="2020-05" db="UniProtKB">
        <authorList>
            <consortium name="EnsemblMetazoa"/>
        </authorList>
    </citation>
    <scope>IDENTIFICATION</scope>
    <source>
        <strain evidence="4">IAEA</strain>
    </source>
</reference>
<evidence type="ECO:0000256" key="1">
    <source>
        <dbReference type="PROSITE-ProRule" id="PRU00266"/>
    </source>
</evidence>